<protein>
    <recommendedName>
        <fullName evidence="1">Putative Se/S carrier protein-like domain-containing protein</fullName>
    </recommendedName>
</protein>
<reference evidence="2 3" key="1">
    <citation type="submission" date="2017-04" db="EMBL/GenBank/DDBJ databases">
        <authorList>
            <person name="Afonso C.L."/>
            <person name="Miller P.J."/>
            <person name="Scott M.A."/>
            <person name="Spackman E."/>
            <person name="Goraichik I."/>
            <person name="Dimitrov K.M."/>
            <person name="Suarez D.L."/>
            <person name="Swayne D.E."/>
        </authorList>
    </citation>
    <scope>NUCLEOTIDE SEQUENCE [LARGE SCALE GENOMIC DNA]</scope>
    <source>
        <strain evidence="2 3">ToBE</strain>
    </source>
</reference>
<name>A0A1W1VY01_9FIRM</name>
<dbReference type="Pfam" id="PF11823">
    <property type="entry name" value="Se_S_carrier"/>
    <property type="match status" value="1"/>
</dbReference>
<evidence type="ECO:0000259" key="1">
    <source>
        <dbReference type="Pfam" id="PF11823"/>
    </source>
</evidence>
<sequence>MQEFTLFTFPSTHQALKAERVLQAAGLEGRLLPMPREISSLCGLVLEVDREEEGKALEVLKGVVKLEKKVRIRKEQGLLKDIEEVIELEGQGAG</sequence>
<keyword evidence="3" id="KW-1185">Reference proteome</keyword>
<feature type="domain" description="Putative Se/S carrier protein-like" evidence="1">
    <location>
        <begin position="6"/>
        <end position="61"/>
    </location>
</feature>
<organism evidence="2 3">
    <name type="scientific">Thermanaeromonas toyohensis ToBE</name>
    <dbReference type="NCBI Taxonomy" id="698762"/>
    <lineage>
        <taxon>Bacteria</taxon>
        <taxon>Bacillati</taxon>
        <taxon>Bacillota</taxon>
        <taxon>Clostridia</taxon>
        <taxon>Neomoorellales</taxon>
        <taxon>Neomoorellaceae</taxon>
        <taxon>Thermanaeromonas</taxon>
    </lineage>
</organism>
<dbReference type="STRING" id="698762.SAMN00808754_2232"/>
<dbReference type="AlphaFoldDB" id="A0A1W1VY01"/>
<dbReference type="RefSeq" id="WP_084665791.1">
    <property type="nucleotide sequence ID" value="NZ_LT838272.1"/>
</dbReference>
<gene>
    <name evidence="2" type="ORF">SAMN00808754_2232</name>
</gene>
<proteinExistence type="predicted"/>
<dbReference type="EMBL" id="LT838272">
    <property type="protein sequence ID" value="SMB98262.1"/>
    <property type="molecule type" value="Genomic_DNA"/>
</dbReference>
<dbReference type="OrthoDB" id="3192849at2"/>
<evidence type="ECO:0000313" key="2">
    <source>
        <dbReference type="EMBL" id="SMB98262.1"/>
    </source>
</evidence>
<dbReference type="InterPro" id="IPR021778">
    <property type="entry name" value="Se/S_carrier-like"/>
</dbReference>
<accession>A0A1W1VY01</accession>
<evidence type="ECO:0000313" key="3">
    <source>
        <dbReference type="Proteomes" id="UP000192569"/>
    </source>
</evidence>
<dbReference type="Proteomes" id="UP000192569">
    <property type="component" value="Chromosome I"/>
</dbReference>